<comment type="caution">
    <text evidence="20">The sequence shown here is derived from an EMBL/GenBank/DDBJ whole genome shotgun (WGS) entry which is preliminary data.</text>
</comment>
<keyword evidence="10 17" id="KW-1133">Transmembrane helix</keyword>
<keyword evidence="2" id="KW-0121">Carboxypeptidase</keyword>
<reference evidence="20 21" key="1">
    <citation type="submission" date="2020-10" db="EMBL/GenBank/DDBJ databases">
        <title>Bacillus sp. HD4P25, an endophyte from a halophyte.</title>
        <authorList>
            <person name="Sun J.-Q."/>
        </authorList>
    </citation>
    <scope>NUCLEOTIDE SEQUENCE [LARGE SCALE GENOMIC DNA]</scope>
    <source>
        <strain evidence="20 21">YIM 93174</strain>
    </source>
</reference>
<evidence type="ECO:0000256" key="1">
    <source>
        <dbReference type="ARBA" id="ARBA00022475"/>
    </source>
</evidence>
<evidence type="ECO:0000256" key="14">
    <source>
        <dbReference type="ARBA" id="ARBA00034000"/>
    </source>
</evidence>
<evidence type="ECO:0000256" key="4">
    <source>
        <dbReference type="ARBA" id="ARBA00022676"/>
    </source>
</evidence>
<sequence>MNHNKEKWVERLVSIKDFLFHKRAKKTANITYSVVWNLFLLFLIFGLIGISFAGGAGAGYFASLVKDEPLRPFEDMKKHVYNYEETTEVYFDNNVYLGKLRSDLDRVEITLDEVSDHLKNAVIATEDEYFYEHNGVVPKAILRAIFQEVTNSSVQTGGSTLTQQLIKNQILTNEVSFDRKAKEILLAMRLEKFFEKDEILEAYLNMATFGRNSSGRNIAGVQTAAKGIFGVDAKDLNLAQAAFIAGLPQSPFRYTPFTNKAEVKTDLEPGLNRMQTVLKRMLDGKYITQKQYDEAIKYDLRANLTPYKASPTDQYPWLTSEIELRATDILLKKLAKEDGYEEEDLTADENLQKYYKNLANQNLRQNGYRIYTTIDKQIYDKMQEVAKNYEYYGPDKPQIKKNPDTGVDEEVMEPVETGAVLIENSTGKIISFVGGRDHTREQTNHATFALRPNGSTMKPLLVYAPAIELGELQPGSVIADVPLKLPKYEPKNYGGTFDGLMSARHALKMSRNIPAVKTYANIYKQRPISYLEQMGFSSLVKLDSEILSLSLGGMTKGVTVEENVNAYATFANSGQFIDAYMIDRIETNEGEVIYQHESKAVDVFSPQTAYLTIDIMRDVIRSGTATSINRYLSFNADWAGKTGTGQDYRDAWFVATNPNVTFGTWIGYDTPKSMYGHYKGLSYSQRNLLLWSKLMNVAYEINPDLVAPKEPFKMPGGLVKRQYCALSGLLPSDICKEAGLVAEDIFNAKYAPTEVDDNLERGKYIIVDGKAYRVPETAPAEFVQEGIMVKKEFLEKNDLKDLTALNDILPKNDQWTNIVVTETEPLQDNGVAPTKIAKVELKGNILTWSKHEHTDVVGYRIYRAGNFSTEFVQIASIPAQTELKYTLPNQDPAAYYVVAVDIIGNVSPISDTKNFGTYMDQPEEVPSDEEDTPGDGENDGDDSGGEPGDDEIIPGLPGVGTNRQSLTVPYV</sequence>
<keyword evidence="8" id="KW-0133">Cell shape</keyword>
<evidence type="ECO:0000259" key="18">
    <source>
        <dbReference type="Pfam" id="PF00905"/>
    </source>
</evidence>
<dbReference type="SUPFAM" id="SSF56601">
    <property type="entry name" value="beta-lactamase/transpeptidase-like"/>
    <property type="match status" value="1"/>
</dbReference>
<dbReference type="Pfam" id="PF00912">
    <property type="entry name" value="Transgly"/>
    <property type="match status" value="1"/>
</dbReference>
<evidence type="ECO:0000256" key="2">
    <source>
        <dbReference type="ARBA" id="ARBA00022645"/>
    </source>
</evidence>
<evidence type="ECO:0000256" key="16">
    <source>
        <dbReference type="SAM" id="MobiDB-lite"/>
    </source>
</evidence>
<evidence type="ECO:0000256" key="17">
    <source>
        <dbReference type="SAM" id="Phobius"/>
    </source>
</evidence>
<dbReference type="RefSeq" id="WP_193535837.1">
    <property type="nucleotide sequence ID" value="NZ_JADCLJ010000019.1"/>
</dbReference>
<dbReference type="InterPro" id="IPR050396">
    <property type="entry name" value="Glycosyltr_51/Transpeptidase"/>
</dbReference>
<keyword evidence="6 17" id="KW-0812">Transmembrane</keyword>
<evidence type="ECO:0000256" key="6">
    <source>
        <dbReference type="ARBA" id="ARBA00022692"/>
    </source>
</evidence>
<comment type="catalytic activity">
    <reaction evidence="14">
        <text>Preferential cleavage: (Ac)2-L-Lys-D-Ala-|-D-Ala. Also transpeptidation of peptidyl-alanyl moieties that are N-acyl substituents of D-alanine.</text>
        <dbReference type="EC" id="3.4.16.4"/>
    </reaction>
</comment>
<keyword evidence="4" id="KW-0328">Glycosyltransferase</keyword>
<keyword evidence="12" id="KW-0511">Multifunctional enzyme</keyword>
<evidence type="ECO:0000256" key="7">
    <source>
        <dbReference type="ARBA" id="ARBA00022801"/>
    </source>
</evidence>
<dbReference type="Gene3D" id="3.90.1310.40">
    <property type="match status" value="1"/>
</dbReference>
<evidence type="ECO:0000256" key="3">
    <source>
        <dbReference type="ARBA" id="ARBA00022670"/>
    </source>
</evidence>
<evidence type="ECO:0000256" key="11">
    <source>
        <dbReference type="ARBA" id="ARBA00023136"/>
    </source>
</evidence>
<dbReference type="Proteomes" id="UP001516662">
    <property type="component" value="Unassembled WGS sequence"/>
</dbReference>
<dbReference type="Gene3D" id="1.10.3810.10">
    <property type="entry name" value="Biosynthetic peptidoglycan transglycosylase-like"/>
    <property type="match status" value="1"/>
</dbReference>
<accession>A0ABR9QIG9</accession>
<dbReference type="InterPro" id="IPR013783">
    <property type="entry name" value="Ig-like_fold"/>
</dbReference>
<evidence type="ECO:0000256" key="12">
    <source>
        <dbReference type="ARBA" id="ARBA00023268"/>
    </source>
</evidence>
<keyword evidence="11 17" id="KW-0472">Membrane</keyword>
<dbReference type="SUPFAM" id="SSF53955">
    <property type="entry name" value="Lysozyme-like"/>
    <property type="match status" value="1"/>
</dbReference>
<protein>
    <submittedName>
        <fullName evidence="20">Penicillin-binding protein</fullName>
    </submittedName>
</protein>
<keyword evidence="3" id="KW-0645">Protease</keyword>
<evidence type="ECO:0000256" key="13">
    <source>
        <dbReference type="ARBA" id="ARBA00023316"/>
    </source>
</evidence>
<evidence type="ECO:0000256" key="8">
    <source>
        <dbReference type="ARBA" id="ARBA00022960"/>
    </source>
</evidence>
<dbReference type="PANTHER" id="PTHR32282:SF32">
    <property type="entry name" value="PENICILLIN-BINDING PROTEIN 2A"/>
    <property type="match status" value="1"/>
</dbReference>
<dbReference type="EMBL" id="JADCLJ010000019">
    <property type="protein sequence ID" value="MBE4908293.1"/>
    <property type="molecule type" value="Genomic_DNA"/>
</dbReference>
<organism evidence="20 21">
    <name type="scientific">Litchfieldia luteola</name>
    <dbReference type="NCBI Taxonomy" id="682179"/>
    <lineage>
        <taxon>Bacteria</taxon>
        <taxon>Bacillati</taxon>
        <taxon>Bacillota</taxon>
        <taxon>Bacilli</taxon>
        <taxon>Bacillales</taxon>
        <taxon>Bacillaceae</taxon>
        <taxon>Litchfieldia</taxon>
    </lineage>
</organism>
<feature type="region of interest" description="Disordered" evidence="16">
    <location>
        <begin position="911"/>
        <end position="971"/>
    </location>
</feature>
<comment type="catalytic activity">
    <reaction evidence="15">
        <text>[GlcNAc-(1-&gt;4)-Mur2Ac(oyl-L-Ala-gamma-D-Glu-L-Lys-D-Ala-D-Ala)](n)-di-trans,octa-cis-undecaprenyl diphosphate + beta-D-GlcNAc-(1-&gt;4)-Mur2Ac(oyl-L-Ala-gamma-D-Glu-L-Lys-D-Ala-D-Ala)-di-trans,octa-cis-undecaprenyl diphosphate = [GlcNAc-(1-&gt;4)-Mur2Ac(oyl-L-Ala-gamma-D-Glu-L-Lys-D-Ala-D-Ala)](n+1)-di-trans,octa-cis-undecaprenyl diphosphate + di-trans,octa-cis-undecaprenyl diphosphate + H(+)</text>
        <dbReference type="Rhea" id="RHEA:23708"/>
        <dbReference type="Rhea" id="RHEA-COMP:9602"/>
        <dbReference type="Rhea" id="RHEA-COMP:9603"/>
        <dbReference type="ChEBI" id="CHEBI:15378"/>
        <dbReference type="ChEBI" id="CHEBI:58405"/>
        <dbReference type="ChEBI" id="CHEBI:60033"/>
        <dbReference type="ChEBI" id="CHEBI:78435"/>
        <dbReference type="EC" id="2.4.99.28"/>
    </reaction>
</comment>
<dbReference type="Pfam" id="PF00905">
    <property type="entry name" value="Transpeptidase"/>
    <property type="match status" value="1"/>
</dbReference>
<dbReference type="PANTHER" id="PTHR32282">
    <property type="entry name" value="BINDING PROTEIN TRANSPEPTIDASE, PUTATIVE-RELATED"/>
    <property type="match status" value="1"/>
</dbReference>
<evidence type="ECO:0000256" key="5">
    <source>
        <dbReference type="ARBA" id="ARBA00022679"/>
    </source>
</evidence>
<dbReference type="InterPro" id="IPR023346">
    <property type="entry name" value="Lysozyme-like_dom_sf"/>
</dbReference>
<dbReference type="InterPro" id="IPR001264">
    <property type="entry name" value="Glyco_trans_51"/>
</dbReference>
<evidence type="ECO:0000259" key="19">
    <source>
        <dbReference type="Pfam" id="PF00912"/>
    </source>
</evidence>
<keyword evidence="13" id="KW-0961">Cell wall biogenesis/degradation</keyword>
<dbReference type="InterPro" id="IPR036950">
    <property type="entry name" value="PBP_transglycosylase"/>
</dbReference>
<keyword evidence="9" id="KW-0573">Peptidoglycan synthesis</keyword>
<feature type="domain" description="Penicillin-binding protein transpeptidase" evidence="18">
    <location>
        <begin position="418"/>
        <end position="659"/>
    </location>
</feature>
<dbReference type="InterPro" id="IPR001460">
    <property type="entry name" value="PCN-bd_Tpept"/>
</dbReference>
<evidence type="ECO:0000256" key="9">
    <source>
        <dbReference type="ARBA" id="ARBA00022984"/>
    </source>
</evidence>
<evidence type="ECO:0000256" key="15">
    <source>
        <dbReference type="ARBA" id="ARBA00049902"/>
    </source>
</evidence>
<feature type="transmembrane region" description="Helical" evidence="17">
    <location>
        <begin position="34"/>
        <end position="62"/>
    </location>
</feature>
<feature type="domain" description="Glycosyl transferase family 51" evidence="19">
    <location>
        <begin position="97"/>
        <end position="281"/>
    </location>
</feature>
<dbReference type="Gene3D" id="3.40.710.10">
    <property type="entry name" value="DD-peptidase/beta-lactamase superfamily"/>
    <property type="match status" value="1"/>
</dbReference>
<keyword evidence="7" id="KW-0378">Hydrolase</keyword>
<evidence type="ECO:0000256" key="10">
    <source>
        <dbReference type="ARBA" id="ARBA00022989"/>
    </source>
</evidence>
<keyword evidence="5" id="KW-0808">Transferase</keyword>
<evidence type="ECO:0000313" key="21">
    <source>
        <dbReference type="Proteomes" id="UP001516662"/>
    </source>
</evidence>
<feature type="compositionally biased region" description="Polar residues" evidence="16">
    <location>
        <begin position="961"/>
        <end position="971"/>
    </location>
</feature>
<feature type="compositionally biased region" description="Acidic residues" evidence="16">
    <location>
        <begin position="921"/>
        <end position="952"/>
    </location>
</feature>
<dbReference type="InterPro" id="IPR012338">
    <property type="entry name" value="Beta-lactam/transpept-like"/>
</dbReference>
<keyword evidence="1" id="KW-1003">Cell membrane</keyword>
<keyword evidence="21" id="KW-1185">Reference proteome</keyword>
<dbReference type="Gene3D" id="2.60.40.10">
    <property type="entry name" value="Immunoglobulins"/>
    <property type="match status" value="1"/>
</dbReference>
<evidence type="ECO:0000313" key="20">
    <source>
        <dbReference type="EMBL" id="MBE4908293.1"/>
    </source>
</evidence>
<proteinExistence type="predicted"/>
<gene>
    <name evidence="20" type="ORF">IMZ08_09515</name>
</gene>
<name>A0ABR9QIG9_9BACI</name>